<dbReference type="InterPro" id="IPR052337">
    <property type="entry name" value="SAT4-like"/>
</dbReference>
<feature type="transmembrane region" description="Helical" evidence="6">
    <location>
        <begin position="94"/>
        <end position="117"/>
    </location>
</feature>
<sequence length="376" mass="41644">MIQADRPHAVRFWDLSPETATVAAISVSITWVIVLLRCFTRLYIVKAFGCDDKLMVLAMVLYTAFGVFATLSARSRTGTLLDQLTNAEYRRVAVYLWICFWFYFFIMAIAKVSIACFLLRLTRVRAHRLVIKGTVVGAAVFGMATMGVAVFQCRPVNYFWDKTISGTCLDPRLYAKISLIINGIASLTSDLVLALTPAWIMAGLQMKWTTKIGLILLMSLGCLCNISVISRWVLLSRNPNPNDPATGLDVAGWTTLEQGMVISAGSLASIWPLARWTRVKLGLSRRTRTADTSASGPIRVRTSTTLAASYQRISQTVSTPPIPLSEMHVSTRCTTTVEEMCPADVHDGCRHLTRVTACKYDSVETLKQVPPVHLRV</sequence>
<comment type="caution">
    <text evidence="8">The sequence shown here is derived from an EMBL/GenBank/DDBJ whole genome shotgun (WGS) entry which is preliminary data.</text>
</comment>
<dbReference type="GO" id="GO:0016020">
    <property type="term" value="C:membrane"/>
    <property type="evidence" value="ECO:0007669"/>
    <property type="project" value="UniProtKB-SubCell"/>
</dbReference>
<protein>
    <recommendedName>
        <fullName evidence="7">Rhodopsin domain-containing protein</fullName>
    </recommendedName>
</protein>
<feature type="transmembrane region" description="Helical" evidence="6">
    <location>
        <begin position="255"/>
        <end position="276"/>
    </location>
</feature>
<comment type="subcellular location">
    <subcellularLocation>
        <location evidence="1">Membrane</location>
        <topology evidence="1">Multi-pass membrane protein</topology>
    </subcellularLocation>
</comment>
<keyword evidence="9" id="KW-1185">Reference proteome</keyword>
<dbReference type="InterPro" id="IPR049326">
    <property type="entry name" value="Rhodopsin_dom_fungi"/>
</dbReference>
<dbReference type="Pfam" id="PF20684">
    <property type="entry name" value="Fung_rhodopsin"/>
    <property type="match status" value="1"/>
</dbReference>
<comment type="similarity">
    <text evidence="5">Belongs to the SAT4 family.</text>
</comment>
<feature type="transmembrane region" description="Helical" evidence="6">
    <location>
        <begin position="179"/>
        <end position="200"/>
    </location>
</feature>
<feature type="domain" description="Rhodopsin" evidence="7">
    <location>
        <begin position="36"/>
        <end position="275"/>
    </location>
</feature>
<evidence type="ECO:0000256" key="6">
    <source>
        <dbReference type="SAM" id="Phobius"/>
    </source>
</evidence>
<gene>
    <name evidence="8" type="ORF">B0T22DRAFT_161514</name>
</gene>
<dbReference type="Proteomes" id="UP001270362">
    <property type="component" value="Unassembled WGS sequence"/>
</dbReference>
<dbReference type="PANTHER" id="PTHR33048">
    <property type="entry name" value="PTH11-LIKE INTEGRAL MEMBRANE PROTEIN (AFU_ORTHOLOGUE AFUA_5G11245)"/>
    <property type="match status" value="1"/>
</dbReference>
<accession>A0AAE0X9V5</accession>
<evidence type="ECO:0000313" key="8">
    <source>
        <dbReference type="EMBL" id="KAK3688749.1"/>
    </source>
</evidence>
<evidence type="ECO:0000256" key="1">
    <source>
        <dbReference type="ARBA" id="ARBA00004141"/>
    </source>
</evidence>
<dbReference type="PANTHER" id="PTHR33048:SF96">
    <property type="entry name" value="INTEGRAL MEMBRANE PROTEIN"/>
    <property type="match status" value="1"/>
</dbReference>
<name>A0AAE0X9V5_9PEZI</name>
<dbReference type="EMBL" id="JAULSO010000002">
    <property type="protein sequence ID" value="KAK3688749.1"/>
    <property type="molecule type" value="Genomic_DNA"/>
</dbReference>
<proteinExistence type="inferred from homology"/>
<feature type="transmembrane region" description="Helical" evidence="6">
    <location>
        <begin position="129"/>
        <end position="151"/>
    </location>
</feature>
<reference evidence="8" key="2">
    <citation type="submission" date="2023-06" db="EMBL/GenBank/DDBJ databases">
        <authorList>
            <consortium name="Lawrence Berkeley National Laboratory"/>
            <person name="Haridas S."/>
            <person name="Hensen N."/>
            <person name="Bonometti L."/>
            <person name="Westerberg I."/>
            <person name="Brannstrom I.O."/>
            <person name="Guillou S."/>
            <person name="Cros-Aarteil S."/>
            <person name="Calhoun S."/>
            <person name="Kuo A."/>
            <person name="Mondo S."/>
            <person name="Pangilinan J."/>
            <person name="Riley R."/>
            <person name="Labutti K."/>
            <person name="Andreopoulos B."/>
            <person name="Lipzen A."/>
            <person name="Chen C."/>
            <person name="Yanf M."/>
            <person name="Daum C."/>
            <person name="Ng V."/>
            <person name="Clum A."/>
            <person name="Steindorff A."/>
            <person name="Ohm R."/>
            <person name="Martin F."/>
            <person name="Silar P."/>
            <person name="Natvig D."/>
            <person name="Lalanne C."/>
            <person name="Gautier V."/>
            <person name="Ament-Velasquez S.L."/>
            <person name="Kruys A."/>
            <person name="Hutchinson M.I."/>
            <person name="Powell A.J."/>
            <person name="Barry K."/>
            <person name="Miller A.N."/>
            <person name="Grigoriev I.V."/>
            <person name="Debuchy R."/>
            <person name="Gladieux P."/>
            <person name="Thoren M.H."/>
            <person name="Johannesson H."/>
        </authorList>
    </citation>
    <scope>NUCLEOTIDE SEQUENCE</scope>
    <source>
        <strain evidence="8">CBS 314.62</strain>
    </source>
</reference>
<dbReference type="AlphaFoldDB" id="A0AAE0X9V5"/>
<reference evidence="8" key="1">
    <citation type="journal article" date="2023" name="Mol. Phylogenet. Evol.">
        <title>Genome-scale phylogeny and comparative genomics of the fungal order Sordariales.</title>
        <authorList>
            <person name="Hensen N."/>
            <person name="Bonometti L."/>
            <person name="Westerberg I."/>
            <person name="Brannstrom I.O."/>
            <person name="Guillou S."/>
            <person name="Cros-Aarteil S."/>
            <person name="Calhoun S."/>
            <person name="Haridas S."/>
            <person name="Kuo A."/>
            <person name="Mondo S."/>
            <person name="Pangilinan J."/>
            <person name="Riley R."/>
            <person name="LaButti K."/>
            <person name="Andreopoulos B."/>
            <person name="Lipzen A."/>
            <person name="Chen C."/>
            <person name="Yan M."/>
            <person name="Daum C."/>
            <person name="Ng V."/>
            <person name="Clum A."/>
            <person name="Steindorff A."/>
            <person name="Ohm R.A."/>
            <person name="Martin F."/>
            <person name="Silar P."/>
            <person name="Natvig D.O."/>
            <person name="Lalanne C."/>
            <person name="Gautier V."/>
            <person name="Ament-Velasquez S.L."/>
            <person name="Kruys A."/>
            <person name="Hutchinson M.I."/>
            <person name="Powell A.J."/>
            <person name="Barry K."/>
            <person name="Miller A.N."/>
            <person name="Grigoriev I.V."/>
            <person name="Debuchy R."/>
            <person name="Gladieux P."/>
            <person name="Hiltunen Thoren M."/>
            <person name="Johannesson H."/>
        </authorList>
    </citation>
    <scope>NUCLEOTIDE SEQUENCE</scope>
    <source>
        <strain evidence="8">CBS 314.62</strain>
    </source>
</reference>
<feature type="transmembrane region" description="Helical" evidence="6">
    <location>
        <begin position="20"/>
        <end position="42"/>
    </location>
</feature>
<evidence type="ECO:0000256" key="5">
    <source>
        <dbReference type="ARBA" id="ARBA00038359"/>
    </source>
</evidence>
<feature type="transmembrane region" description="Helical" evidence="6">
    <location>
        <begin position="54"/>
        <end position="74"/>
    </location>
</feature>
<evidence type="ECO:0000313" key="9">
    <source>
        <dbReference type="Proteomes" id="UP001270362"/>
    </source>
</evidence>
<keyword evidence="2 6" id="KW-0812">Transmembrane</keyword>
<evidence type="ECO:0000259" key="7">
    <source>
        <dbReference type="Pfam" id="PF20684"/>
    </source>
</evidence>
<keyword evidence="4 6" id="KW-0472">Membrane</keyword>
<evidence type="ECO:0000256" key="2">
    <source>
        <dbReference type="ARBA" id="ARBA00022692"/>
    </source>
</evidence>
<organism evidence="8 9">
    <name type="scientific">Podospora appendiculata</name>
    <dbReference type="NCBI Taxonomy" id="314037"/>
    <lineage>
        <taxon>Eukaryota</taxon>
        <taxon>Fungi</taxon>
        <taxon>Dikarya</taxon>
        <taxon>Ascomycota</taxon>
        <taxon>Pezizomycotina</taxon>
        <taxon>Sordariomycetes</taxon>
        <taxon>Sordariomycetidae</taxon>
        <taxon>Sordariales</taxon>
        <taxon>Podosporaceae</taxon>
        <taxon>Podospora</taxon>
    </lineage>
</organism>
<evidence type="ECO:0000256" key="4">
    <source>
        <dbReference type="ARBA" id="ARBA00023136"/>
    </source>
</evidence>
<evidence type="ECO:0000256" key="3">
    <source>
        <dbReference type="ARBA" id="ARBA00022989"/>
    </source>
</evidence>
<feature type="transmembrane region" description="Helical" evidence="6">
    <location>
        <begin position="212"/>
        <end position="235"/>
    </location>
</feature>
<keyword evidence="3 6" id="KW-1133">Transmembrane helix</keyword>